<evidence type="ECO:0000256" key="1">
    <source>
        <dbReference type="SAM" id="Phobius"/>
    </source>
</evidence>
<keyword evidence="1" id="KW-0472">Membrane</keyword>
<dbReference type="PANTHER" id="PTHR30441:SF8">
    <property type="entry name" value="DUF748 DOMAIN-CONTAINING PROTEIN"/>
    <property type="match status" value="1"/>
</dbReference>
<dbReference type="AlphaFoldDB" id="C1F4Z4"/>
<dbReference type="InterPro" id="IPR052894">
    <property type="entry name" value="AsmA-related"/>
</dbReference>
<sequence length="605" mass="66160">MRDALAFCLHEPCGAGIHRHPTAKDGDASNLAVTRRAEGWLCMGQNERNDEQPLERPRRRCGRWCRVAVIVTVIVAILLGIGQWVVNNAEPMLRRRIVDSLSARLNSRVVLQHFHVSLVAGLSATGSGLQIYPNDMPSGRPLATVEKFSFHTHWHDLFRSPMNIALVKVSGLHLNIPPKQVRQQVKALHPMRGQKGSHKQSINVDRVQVDHAVLNIMSSKPGKPPMMFVISNIRMGAAEKGKGRHFTAQLINPKPVGAIATDGYFGPFHADDPGQTPVSGDYSFAHADLGTIKGIGGMLSSKGHYQGQLNHIVVDGETDTPDFSLSTANTPVPLHTQFHAIVDGTNGNTYLQPVNAMLNHSKIVARGEVVRGPGGKGHEIDLKVESGPANIEDFLRLAVKTTPPLMSGAVTLHFSLKIPPGKVSVVKKLQLDGTFQLKNAHFNNPKFQAAVDELSLRAQGRPKKAKTIGKARKQGNLDQVQMPDAASQMQGHFYLGNGKLRLQHLVYTVKGAVVGLDGVYSLDGKQFDLHGVVRTSAKASQMVTGWKHWALKIANPFLSKKNAGMQVPIQIHGTRSSPHFGLDFKHRHEDEKALPKGKRVQPPPQ</sequence>
<dbReference type="PANTHER" id="PTHR30441">
    <property type="entry name" value="DUF748 DOMAIN-CONTAINING PROTEIN"/>
    <property type="match status" value="1"/>
</dbReference>
<dbReference type="GO" id="GO:0090313">
    <property type="term" value="P:regulation of protein targeting to membrane"/>
    <property type="evidence" value="ECO:0007669"/>
    <property type="project" value="TreeGrafter"/>
</dbReference>
<feature type="transmembrane region" description="Helical" evidence="1">
    <location>
        <begin position="64"/>
        <end position="86"/>
    </location>
</feature>
<proteinExistence type="predicted"/>
<keyword evidence="1" id="KW-0812">Transmembrane</keyword>
<name>C1F4Z4_ACIC5</name>
<organism evidence="2 3">
    <name type="scientific">Acidobacterium capsulatum (strain ATCC 51196 / DSM 11244 / BCRC 80197 / JCM 7670 / NBRC 15755 / NCIMB 13165 / 161)</name>
    <dbReference type="NCBI Taxonomy" id="240015"/>
    <lineage>
        <taxon>Bacteria</taxon>
        <taxon>Pseudomonadati</taxon>
        <taxon>Acidobacteriota</taxon>
        <taxon>Terriglobia</taxon>
        <taxon>Terriglobales</taxon>
        <taxon>Acidobacteriaceae</taxon>
        <taxon>Acidobacterium</taxon>
    </lineage>
</organism>
<reference evidence="2 3" key="1">
    <citation type="journal article" date="2009" name="Appl. Environ. Microbiol.">
        <title>Three genomes from the phylum Acidobacteria provide insight into the lifestyles of these microorganisms in soils.</title>
        <authorList>
            <person name="Ward N.L."/>
            <person name="Challacombe J.F."/>
            <person name="Janssen P.H."/>
            <person name="Henrissat B."/>
            <person name="Coutinho P.M."/>
            <person name="Wu M."/>
            <person name="Xie G."/>
            <person name="Haft D.H."/>
            <person name="Sait M."/>
            <person name="Badger J."/>
            <person name="Barabote R.D."/>
            <person name="Bradley B."/>
            <person name="Brettin T.S."/>
            <person name="Brinkac L.M."/>
            <person name="Bruce D."/>
            <person name="Creasy T."/>
            <person name="Daugherty S.C."/>
            <person name="Davidsen T.M."/>
            <person name="DeBoy R.T."/>
            <person name="Detter J.C."/>
            <person name="Dodson R.J."/>
            <person name="Durkin A.S."/>
            <person name="Ganapathy A."/>
            <person name="Gwinn-Giglio M."/>
            <person name="Han C.S."/>
            <person name="Khouri H."/>
            <person name="Kiss H."/>
            <person name="Kothari S.P."/>
            <person name="Madupu R."/>
            <person name="Nelson K.E."/>
            <person name="Nelson W.C."/>
            <person name="Paulsen I."/>
            <person name="Penn K."/>
            <person name="Ren Q."/>
            <person name="Rosovitz M.J."/>
            <person name="Selengut J.D."/>
            <person name="Shrivastava S."/>
            <person name="Sullivan S.A."/>
            <person name="Tapia R."/>
            <person name="Thompson L.S."/>
            <person name="Watkins K.L."/>
            <person name="Yang Q."/>
            <person name="Yu C."/>
            <person name="Zafar N."/>
            <person name="Zhou L."/>
            <person name="Kuske C.R."/>
        </authorList>
    </citation>
    <scope>NUCLEOTIDE SEQUENCE [LARGE SCALE GENOMIC DNA]</scope>
    <source>
        <strain evidence="3">ATCC 51196 / DSM 11244 / BCRC 80197 / JCM 7670 / NBRC 15755 / NCIMB 13165 / 161</strain>
    </source>
</reference>
<dbReference type="EMBL" id="CP001472">
    <property type="protein sequence ID" value="ACO33120.1"/>
    <property type="molecule type" value="Genomic_DNA"/>
</dbReference>
<keyword evidence="1" id="KW-1133">Transmembrane helix</keyword>
<dbReference type="InParanoid" id="C1F4Z4"/>
<dbReference type="GO" id="GO:0005886">
    <property type="term" value="C:plasma membrane"/>
    <property type="evidence" value="ECO:0007669"/>
    <property type="project" value="TreeGrafter"/>
</dbReference>
<protein>
    <submittedName>
        <fullName evidence="2">Uncharacterized protein</fullName>
    </submittedName>
</protein>
<dbReference type="Proteomes" id="UP000002207">
    <property type="component" value="Chromosome"/>
</dbReference>
<dbReference type="eggNOG" id="COG2982">
    <property type="taxonomic scope" value="Bacteria"/>
</dbReference>
<evidence type="ECO:0000313" key="3">
    <source>
        <dbReference type="Proteomes" id="UP000002207"/>
    </source>
</evidence>
<dbReference type="STRING" id="240015.ACP_3080"/>
<gene>
    <name evidence="2" type="ordered locus">ACP_3080</name>
</gene>
<evidence type="ECO:0000313" key="2">
    <source>
        <dbReference type="EMBL" id="ACO33120.1"/>
    </source>
</evidence>
<dbReference type="HOGENOM" id="CLU_500369_0_0_0"/>
<keyword evidence="3" id="KW-1185">Reference proteome</keyword>
<dbReference type="KEGG" id="aca:ACP_3080"/>
<accession>C1F4Z4</accession>